<dbReference type="RefSeq" id="WP_307249419.1">
    <property type="nucleotide sequence ID" value="NZ_JAUSQZ010000001.1"/>
</dbReference>
<name>A0ABT9PCB4_9ACTN</name>
<feature type="transmembrane region" description="Helical" evidence="1">
    <location>
        <begin position="87"/>
        <end position="106"/>
    </location>
</feature>
<sequence>MPETVGGIPIHPLIVHATVVAVPLAALLVALAALWPRCRRWAGPLPGVMAAVALALYPVTTASGESLEHRVGPDPLIEKHSHLADGLLPWLIILLVAAAAVTWLWWQEAHPRSAPARRPLVLVAIGLIAVLAAVGTVQQVVRIGHSGAESAWGDSGGS</sequence>
<feature type="domain" description="DUF2231" evidence="2">
    <location>
        <begin position="7"/>
        <end position="154"/>
    </location>
</feature>
<evidence type="ECO:0000256" key="1">
    <source>
        <dbReference type="SAM" id="Phobius"/>
    </source>
</evidence>
<accession>A0ABT9PCB4</accession>
<gene>
    <name evidence="3" type="ORF">J2S57_006102</name>
</gene>
<proteinExistence type="predicted"/>
<reference evidence="3 4" key="1">
    <citation type="submission" date="2023-07" db="EMBL/GenBank/DDBJ databases">
        <title>Sequencing the genomes of 1000 actinobacteria strains.</title>
        <authorList>
            <person name="Klenk H.-P."/>
        </authorList>
    </citation>
    <scope>NUCLEOTIDE SEQUENCE [LARGE SCALE GENOMIC DNA]</scope>
    <source>
        <strain evidence="3 4">DSM 44388</strain>
    </source>
</reference>
<evidence type="ECO:0000259" key="2">
    <source>
        <dbReference type="Pfam" id="PF09990"/>
    </source>
</evidence>
<dbReference type="Pfam" id="PF09990">
    <property type="entry name" value="DUF2231"/>
    <property type="match status" value="1"/>
</dbReference>
<dbReference type="Proteomes" id="UP001235712">
    <property type="component" value="Unassembled WGS sequence"/>
</dbReference>
<evidence type="ECO:0000313" key="4">
    <source>
        <dbReference type="Proteomes" id="UP001235712"/>
    </source>
</evidence>
<protein>
    <submittedName>
        <fullName evidence="3">MFS superfamily sulfate permease-like transporter</fullName>
    </submittedName>
</protein>
<keyword evidence="4" id="KW-1185">Reference proteome</keyword>
<comment type="caution">
    <text evidence="3">The sequence shown here is derived from an EMBL/GenBank/DDBJ whole genome shotgun (WGS) entry which is preliminary data.</text>
</comment>
<feature type="transmembrane region" description="Helical" evidence="1">
    <location>
        <begin position="118"/>
        <end position="137"/>
    </location>
</feature>
<dbReference type="EMBL" id="JAUSQZ010000001">
    <property type="protein sequence ID" value="MDP9830353.1"/>
    <property type="molecule type" value="Genomic_DNA"/>
</dbReference>
<evidence type="ECO:0000313" key="3">
    <source>
        <dbReference type="EMBL" id="MDP9830353.1"/>
    </source>
</evidence>
<organism evidence="3 4">
    <name type="scientific">Kineosporia succinea</name>
    <dbReference type="NCBI Taxonomy" id="84632"/>
    <lineage>
        <taxon>Bacteria</taxon>
        <taxon>Bacillati</taxon>
        <taxon>Actinomycetota</taxon>
        <taxon>Actinomycetes</taxon>
        <taxon>Kineosporiales</taxon>
        <taxon>Kineosporiaceae</taxon>
        <taxon>Kineosporia</taxon>
    </lineage>
</organism>
<keyword evidence="1" id="KW-0472">Membrane</keyword>
<feature type="transmembrane region" description="Helical" evidence="1">
    <location>
        <begin position="13"/>
        <end position="35"/>
    </location>
</feature>
<keyword evidence="1" id="KW-1133">Transmembrane helix</keyword>
<dbReference type="InterPro" id="IPR019251">
    <property type="entry name" value="DUF2231_TM"/>
</dbReference>
<keyword evidence="1" id="KW-0812">Transmembrane</keyword>
<feature type="transmembrane region" description="Helical" evidence="1">
    <location>
        <begin position="47"/>
        <end position="67"/>
    </location>
</feature>